<dbReference type="AlphaFoldDB" id="A0A8H3IR60"/>
<keyword evidence="1" id="KW-0732">Signal</keyword>
<dbReference type="Proteomes" id="UP000664521">
    <property type="component" value="Unassembled WGS sequence"/>
</dbReference>
<keyword evidence="3" id="KW-1185">Reference proteome</keyword>
<comment type="caution">
    <text evidence="2">The sequence shown here is derived from an EMBL/GenBank/DDBJ whole genome shotgun (WGS) entry which is preliminary data.</text>
</comment>
<evidence type="ECO:0000313" key="3">
    <source>
        <dbReference type="Proteomes" id="UP000664521"/>
    </source>
</evidence>
<proteinExistence type="predicted"/>
<sequence>MKISPVLPVALSALLTMSLAAPLALRYPSPAEAEKRADTFLRPKTTSQSFDEAIHNTLNFGSGEPLLVKKDATPAVFEKRAKGALTASGEGASDFSTAMNRDIEFGGTTDPLLGTSGASLTLFKKAVNAIKRATGTFSTGESSNSFSTAMNEDIEFGGTTDPLLGGSEPALTLFKKTLEGAKEKVATVFNA</sequence>
<feature type="chain" id="PRO_5034833363" evidence="1">
    <location>
        <begin position="21"/>
        <end position="191"/>
    </location>
</feature>
<reference evidence="2" key="1">
    <citation type="submission" date="2021-03" db="EMBL/GenBank/DDBJ databases">
        <authorList>
            <person name="Tagirdzhanova G."/>
        </authorList>
    </citation>
    <scope>NUCLEOTIDE SEQUENCE</scope>
</reference>
<feature type="signal peptide" evidence="1">
    <location>
        <begin position="1"/>
        <end position="20"/>
    </location>
</feature>
<evidence type="ECO:0000256" key="1">
    <source>
        <dbReference type="SAM" id="SignalP"/>
    </source>
</evidence>
<organism evidence="2 3">
    <name type="scientific">Heterodermia speciosa</name>
    <dbReference type="NCBI Taxonomy" id="116794"/>
    <lineage>
        <taxon>Eukaryota</taxon>
        <taxon>Fungi</taxon>
        <taxon>Dikarya</taxon>
        <taxon>Ascomycota</taxon>
        <taxon>Pezizomycotina</taxon>
        <taxon>Lecanoromycetes</taxon>
        <taxon>OSLEUM clade</taxon>
        <taxon>Lecanoromycetidae</taxon>
        <taxon>Caliciales</taxon>
        <taxon>Physciaceae</taxon>
        <taxon>Heterodermia</taxon>
    </lineage>
</organism>
<accession>A0A8H3IR60</accession>
<name>A0A8H3IR60_9LECA</name>
<protein>
    <submittedName>
        <fullName evidence="2">Uncharacterized protein</fullName>
    </submittedName>
</protein>
<dbReference type="OrthoDB" id="10436123at2759"/>
<evidence type="ECO:0000313" key="2">
    <source>
        <dbReference type="EMBL" id="CAF9928463.1"/>
    </source>
</evidence>
<gene>
    <name evidence="2" type="ORF">HETSPECPRED_006845</name>
</gene>
<dbReference type="EMBL" id="CAJPDS010000048">
    <property type="protein sequence ID" value="CAF9928463.1"/>
    <property type="molecule type" value="Genomic_DNA"/>
</dbReference>